<evidence type="ECO:0000313" key="10">
    <source>
        <dbReference type="Proteomes" id="UP000274131"/>
    </source>
</evidence>
<dbReference type="Proteomes" id="UP000274131">
    <property type="component" value="Unassembled WGS sequence"/>
</dbReference>
<dbReference type="GO" id="GO:0016020">
    <property type="term" value="C:membrane"/>
    <property type="evidence" value="ECO:0007669"/>
    <property type="project" value="UniProtKB-SubCell"/>
</dbReference>
<dbReference type="AlphaFoldDB" id="A0A0N4VGH1"/>
<evidence type="ECO:0000259" key="8">
    <source>
        <dbReference type="Pfam" id="PF23487"/>
    </source>
</evidence>
<protein>
    <submittedName>
        <fullName evidence="11">TMEM132 domain-containing protein</fullName>
    </submittedName>
</protein>
<evidence type="ECO:0000259" key="6">
    <source>
        <dbReference type="Pfam" id="PF16070"/>
    </source>
</evidence>
<name>A0A0N4VGH1_ENTVE</name>
<gene>
    <name evidence="9" type="ORF">EVEC_LOCUS9267</name>
</gene>
<dbReference type="OrthoDB" id="10026202at2759"/>
<evidence type="ECO:0000256" key="1">
    <source>
        <dbReference type="ARBA" id="ARBA00004479"/>
    </source>
</evidence>
<accession>A0A0N4VGH1</accession>
<evidence type="ECO:0000256" key="2">
    <source>
        <dbReference type="ARBA" id="ARBA00006166"/>
    </source>
</evidence>
<feature type="domain" description="Transmembrane protein family 132 fourth" evidence="6">
    <location>
        <begin position="12"/>
        <end position="121"/>
    </location>
</feature>
<dbReference type="PANTHER" id="PTHR13388">
    <property type="entry name" value="DETONATOR, ISOFORM E"/>
    <property type="match status" value="1"/>
</dbReference>
<keyword evidence="5" id="KW-0472">Membrane</keyword>
<keyword evidence="10" id="KW-1185">Reference proteome</keyword>
<evidence type="ECO:0000313" key="11">
    <source>
        <dbReference type="WBParaSite" id="EVEC_0000989301-mRNA-1"/>
    </source>
</evidence>
<keyword evidence="4" id="KW-1133">Transmembrane helix</keyword>
<evidence type="ECO:0000256" key="5">
    <source>
        <dbReference type="ARBA" id="ARBA00023136"/>
    </source>
</evidence>
<reference evidence="9 10" key="2">
    <citation type="submission" date="2018-10" db="EMBL/GenBank/DDBJ databases">
        <authorList>
            <consortium name="Pathogen Informatics"/>
        </authorList>
    </citation>
    <scope>NUCLEOTIDE SEQUENCE [LARGE SCALE GENOMIC DNA]</scope>
</reference>
<organism evidence="11">
    <name type="scientific">Enterobius vermicularis</name>
    <name type="common">Human pinworm</name>
    <dbReference type="NCBI Taxonomy" id="51028"/>
    <lineage>
        <taxon>Eukaryota</taxon>
        <taxon>Metazoa</taxon>
        <taxon>Ecdysozoa</taxon>
        <taxon>Nematoda</taxon>
        <taxon>Chromadorea</taxon>
        <taxon>Rhabditida</taxon>
        <taxon>Spirurina</taxon>
        <taxon>Oxyuridomorpha</taxon>
        <taxon>Oxyuroidea</taxon>
        <taxon>Oxyuridae</taxon>
        <taxon>Enterobius</taxon>
    </lineage>
</organism>
<dbReference type="Pfam" id="PF23486">
    <property type="entry name" value="Ig_TMEM132_5th"/>
    <property type="match status" value="1"/>
</dbReference>
<dbReference type="InterPro" id="IPR026307">
    <property type="entry name" value="TMEM132"/>
</dbReference>
<feature type="domain" description="Transmembrane protein TMEM132 sixth" evidence="8">
    <location>
        <begin position="259"/>
        <end position="372"/>
    </location>
</feature>
<keyword evidence="3" id="KW-0812">Transmembrane</keyword>
<dbReference type="InterPro" id="IPR055424">
    <property type="entry name" value="Ig_TMEM132_6th"/>
</dbReference>
<evidence type="ECO:0000256" key="3">
    <source>
        <dbReference type="ARBA" id="ARBA00022692"/>
    </source>
</evidence>
<comment type="subcellular location">
    <subcellularLocation>
        <location evidence="1">Membrane</location>
        <topology evidence="1">Single-pass type I membrane protein</topology>
    </subcellularLocation>
</comment>
<dbReference type="InterPro" id="IPR055423">
    <property type="entry name" value="Ig_TMEM132_5th"/>
</dbReference>
<dbReference type="PANTHER" id="PTHR13388:SF11">
    <property type="entry name" value="DETONATOR, ISOFORM E"/>
    <property type="match status" value="1"/>
</dbReference>
<dbReference type="WBParaSite" id="EVEC_0000989301-mRNA-1">
    <property type="protein sequence ID" value="EVEC_0000989301-mRNA-1"/>
    <property type="gene ID" value="EVEC_0000989301"/>
</dbReference>
<reference evidence="11" key="1">
    <citation type="submission" date="2017-02" db="UniProtKB">
        <authorList>
            <consortium name="WormBaseParasite"/>
        </authorList>
    </citation>
    <scope>IDENTIFICATION</scope>
</reference>
<feature type="domain" description="Transmembrane protein TMEM132 fifth" evidence="7">
    <location>
        <begin position="125"/>
        <end position="258"/>
    </location>
</feature>
<sequence>MKISIVADQPYALVALTKDTNLLNTAVFSRKQSALGVRVFTVSEGSNIEEITTKAHCVSAESRILKTSSTCSLLYVDGFIEQPILFVVFSSEMKGQADAKVNISYGKLYTQLKITVWYPKLPITVWVSDPVLNRIKDWQKAVWKWLPGSRRKKDAKQIRCGYRFQQTEIRVLASFQVRDEQTGESIYLAGQSQTLFDVTSLAADQVHSTNPSVAVVKRMGSKILLNALTTGATRVTVRSNTPNIDYGSTAVTVTDDPVSVTLISTDIVADIKLGVLHVAERTGQLIVTSQIVSRLEHKYQHASMLFKVHYSDDQVVDLNDIPTDEFVLNVWSTDSQAVAIVHKANEKLEAIALRDNSRAYIKVQLRSAENCADEDKPPLAYNQALVDVQFSDAEVLEYDEEQTTMSTTAVTTVPSHGPTKWPIQEIVVLLVVVSAIMGIVRAVGPWGRRPLSEGYEKLVLPLITRLSTSSSCGKDENSQEWIWLSKAEVDSYSLNSRYSRRSTVTVPESSTSSTESNGRRNMSYLGSEINIFISANPTAEVSE</sequence>
<evidence type="ECO:0000256" key="4">
    <source>
        <dbReference type="ARBA" id="ARBA00022989"/>
    </source>
</evidence>
<evidence type="ECO:0000313" key="9">
    <source>
        <dbReference type="EMBL" id="VDD94516.1"/>
    </source>
</evidence>
<evidence type="ECO:0000259" key="7">
    <source>
        <dbReference type="Pfam" id="PF23486"/>
    </source>
</evidence>
<dbReference type="STRING" id="51028.A0A0N4VGH1"/>
<proteinExistence type="inferred from homology"/>
<dbReference type="Pfam" id="PF16070">
    <property type="entry name" value="Ig_TMEM132_4th"/>
    <property type="match status" value="1"/>
</dbReference>
<comment type="similarity">
    <text evidence="2">Belongs to the TMEM132 family.</text>
</comment>
<dbReference type="Pfam" id="PF23487">
    <property type="entry name" value="Ig_TMEM132_6th"/>
    <property type="match status" value="1"/>
</dbReference>
<dbReference type="EMBL" id="UXUI01009930">
    <property type="protein sequence ID" value="VDD94516.1"/>
    <property type="molecule type" value="Genomic_DNA"/>
</dbReference>
<dbReference type="InterPro" id="IPR031437">
    <property type="entry name" value="Ig_TMEM132_4th"/>
</dbReference>